<comment type="function">
    <text evidence="7">Ligates lysine onto the cytidine present at position 34 of the AUA codon-specific tRNA(Ile) that contains the anticodon CAU, in an ATP-dependent manner. Cytidine is converted to lysidine, thus changing the amino acid specificity of the tRNA from methionine to isoleucine.</text>
</comment>
<proteinExistence type="inferred from homology"/>
<dbReference type="Proteomes" id="UP000467201">
    <property type="component" value="Chromosome"/>
</dbReference>
<evidence type="ECO:0000313" key="11">
    <source>
        <dbReference type="EMBL" id="ORV44394.1"/>
    </source>
</evidence>
<dbReference type="Pfam" id="PF09179">
    <property type="entry name" value="TilS"/>
    <property type="match status" value="1"/>
</dbReference>
<comment type="catalytic activity">
    <reaction evidence="6 7">
        <text>cytidine(34) in tRNA(Ile2) + L-lysine + ATP = lysidine(34) in tRNA(Ile2) + AMP + diphosphate + H(+)</text>
        <dbReference type="Rhea" id="RHEA:43744"/>
        <dbReference type="Rhea" id="RHEA-COMP:10625"/>
        <dbReference type="Rhea" id="RHEA-COMP:10670"/>
        <dbReference type="ChEBI" id="CHEBI:15378"/>
        <dbReference type="ChEBI" id="CHEBI:30616"/>
        <dbReference type="ChEBI" id="CHEBI:32551"/>
        <dbReference type="ChEBI" id="CHEBI:33019"/>
        <dbReference type="ChEBI" id="CHEBI:82748"/>
        <dbReference type="ChEBI" id="CHEBI:83665"/>
        <dbReference type="ChEBI" id="CHEBI:456215"/>
        <dbReference type="EC" id="6.3.4.19"/>
    </reaction>
</comment>
<feature type="domain" description="tRNA(Ile)-lysidine/2-thiocytidine synthase N-terminal" evidence="8">
    <location>
        <begin position="28"/>
        <end position="194"/>
    </location>
</feature>
<dbReference type="EMBL" id="AP022605">
    <property type="protein sequence ID" value="BBZ09130.1"/>
    <property type="molecule type" value="Genomic_DNA"/>
</dbReference>
<accession>A0A1X1TII7</accession>
<dbReference type="InterPro" id="IPR015262">
    <property type="entry name" value="tRNA_Ile_lys_synt_subst-bd"/>
</dbReference>
<dbReference type="Gene3D" id="3.40.50.620">
    <property type="entry name" value="HUPs"/>
    <property type="match status" value="1"/>
</dbReference>
<comment type="similarity">
    <text evidence="7">Belongs to the tRNA(Ile)-lysidine synthase family.</text>
</comment>
<dbReference type="GO" id="GO:0006400">
    <property type="term" value="P:tRNA modification"/>
    <property type="evidence" value="ECO:0007669"/>
    <property type="project" value="UniProtKB-UniRule"/>
</dbReference>
<sequence>MDRPRAVAGLRAEVARFARKHLAGAQRWCVALSGGPDSLALTAVAADLLPTTALIVDHGLQPDSAAVTDAARGEALRLGCADARVLRVSVGTSGGPEAAARTARYDALRAAHGDAPVLLGHTLDDQAETVLLGLGRGSGPRSIAGMRVCDPPWYRPLLGVRRAVTVAACADLGLRPWADPHNRDPRYTRSRLRAEVLPLLEDVLSGGVAEALARTAAALQEDNDTLDTQADLALADVACGAGLDAARLAKLPAAIRRRVIRSWLLAGGARGLSDPQIQGVDALVSAWRGQGPVAVPSNSVRQRLIAARRNGMLTLHREPI</sequence>
<organism evidence="11 12">
    <name type="scientific">Mycolicibacterium doricum</name>
    <dbReference type="NCBI Taxonomy" id="126673"/>
    <lineage>
        <taxon>Bacteria</taxon>
        <taxon>Bacillati</taxon>
        <taxon>Actinomycetota</taxon>
        <taxon>Actinomycetes</taxon>
        <taxon>Mycobacteriales</taxon>
        <taxon>Mycobacteriaceae</taxon>
        <taxon>Mycolicibacterium</taxon>
    </lineage>
</organism>
<dbReference type="GO" id="GO:0005524">
    <property type="term" value="F:ATP binding"/>
    <property type="evidence" value="ECO:0007669"/>
    <property type="project" value="UniProtKB-UniRule"/>
</dbReference>
<dbReference type="RefSeq" id="WP_085188353.1">
    <property type="nucleotide sequence ID" value="NZ_AP022605.1"/>
</dbReference>
<dbReference type="Pfam" id="PF01171">
    <property type="entry name" value="ATP_bind_3"/>
    <property type="match status" value="1"/>
</dbReference>
<evidence type="ECO:0000313" key="12">
    <source>
        <dbReference type="Proteomes" id="UP000193564"/>
    </source>
</evidence>
<dbReference type="EMBL" id="LQOS01000013">
    <property type="protein sequence ID" value="ORV44394.1"/>
    <property type="molecule type" value="Genomic_DNA"/>
</dbReference>
<comment type="domain">
    <text evidence="7">The N-terminal region contains the highly conserved SGGXDS motif, predicted to be a P-loop motif involved in ATP binding.</text>
</comment>
<keyword evidence="4 7" id="KW-0547">Nucleotide-binding</keyword>
<dbReference type="STRING" id="126673.AWC01_03745"/>
<dbReference type="GO" id="GO:0005737">
    <property type="term" value="C:cytoplasm"/>
    <property type="evidence" value="ECO:0007669"/>
    <property type="project" value="UniProtKB-SubCell"/>
</dbReference>
<dbReference type="NCBIfam" id="TIGR02432">
    <property type="entry name" value="lysidine_TilS_N"/>
    <property type="match status" value="1"/>
</dbReference>
<keyword evidence="3 7" id="KW-0819">tRNA processing</keyword>
<gene>
    <name evidence="7 10" type="primary">tilS</name>
    <name evidence="11" type="ORF">AWC01_03745</name>
    <name evidence="10" type="ORF">MDOR_32990</name>
</gene>
<reference evidence="10 13" key="2">
    <citation type="journal article" date="2019" name="Emerg. Microbes Infect.">
        <title>Comprehensive subspecies identification of 175 nontuberculous mycobacteria species based on 7547 genomic profiles.</title>
        <authorList>
            <person name="Matsumoto Y."/>
            <person name="Kinjo T."/>
            <person name="Motooka D."/>
            <person name="Nabeya D."/>
            <person name="Jung N."/>
            <person name="Uechi K."/>
            <person name="Horii T."/>
            <person name="Iida T."/>
            <person name="Fujita J."/>
            <person name="Nakamura S."/>
        </authorList>
    </citation>
    <scope>NUCLEOTIDE SEQUENCE [LARGE SCALE GENOMIC DNA]</scope>
    <source>
        <strain evidence="10 13">JCM 12405</strain>
    </source>
</reference>
<evidence type="ECO:0000256" key="4">
    <source>
        <dbReference type="ARBA" id="ARBA00022741"/>
    </source>
</evidence>
<comment type="subcellular location">
    <subcellularLocation>
        <location evidence="7">Cytoplasm</location>
    </subcellularLocation>
</comment>
<evidence type="ECO:0000256" key="5">
    <source>
        <dbReference type="ARBA" id="ARBA00022840"/>
    </source>
</evidence>
<protein>
    <recommendedName>
        <fullName evidence="7">tRNA(Ile)-lysidine synthase</fullName>
        <ecNumber evidence="7">6.3.4.19</ecNumber>
    </recommendedName>
    <alternativeName>
        <fullName evidence="7">tRNA(Ile)-2-lysyl-cytidine synthase</fullName>
    </alternativeName>
    <alternativeName>
        <fullName evidence="7">tRNA(Ile)-lysidine synthetase</fullName>
    </alternativeName>
</protein>
<evidence type="ECO:0000259" key="9">
    <source>
        <dbReference type="Pfam" id="PF09179"/>
    </source>
</evidence>
<keyword evidence="5 7" id="KW-0067">ATP-binding</keyword>
<dbReference type="KEGG" id="mdr:MDOR_32990"/>
<keyword evidence="12" id="KW-1185">Reference proteome</keyword>
<dbReference type="GO" id="GO:0032267">
    <property type="term" value="F:tRNA(Ile)-lysidine synthase activity"/>
    <property type="evidence" value="ECO:0007669"/>
    <property type="project" value="UniProtKB-EC"/>
</dbReference>
<evidence type="ECO:0000256" key="6">
    <source>
        <dbReference type="ARBA" id="ARBA00048539"/>
    </source>
</evidence>
<evidence type="ECO:0000256" key="2">
    <source>
        <dbReference type="ARBA" id="ARBA00022598"/>
    </source>
</evidence>
<dbReference type="AlphaFoldDB" id="A0A1X1TII7"/>
<dbReference type="Proteomes" id="UP000193564">
    <property type="component" value="Unassembled WGS sequence"/>
</dbReference>
<evidence type="ECO:0000313" key="13">
    <source>
        <dbReference type="Proteomes" id="UP000467201"/>
    </source>
</evidence>
<evidence type="ECO:0000256" key="3">
    <source>
        <dbReference type="ARBA" id="ARBA00022694"/>
    </source>
</evidence>
<keyword evidence="1 7" id="KW-0963">Cytoplasm</keyword>
<dbReference type="SUPFAM" id="SSF82829">
    <property type="entry name" value="MesJ substrate recognition domain-like"/>
    <property type="match status" value="1"/>
</dbReference>
<dbReference type="InterPro" id="IPR012094">
    <property type="entry name" value="tRNA_Ile_lys_synt"/>
</dbReference>
<reference evidence="11 12" key="1">
    <citation type="submission" date="2016-01" db="EMBL/GenBank/DDBJ databases">
        <title>The new phylogeny of the genus Mycobacterium.</title>
        <authorList>
            <person name="Tarcisio F."/>
            <person name="Conor M."/>
            <person name="Antonella G."/>
            <person name="Elisabetta G."/>
            <person name="Giulia F.S."/>
            <person name="Sara T."/>
            <person name="Anna F."/>
            <person name="Clotilde B."/>
            <person name="Roberto B."/>
            <person name="Veronica D.S."/>
            <person name="Fabio R."/>
            <person name="Monica P."/>
            <person name="Olivier J."/>
            <person name="Enrico T."/>
            <person name="Nicola S."/>
        </authorList>
    </citation>
    <scope>NUCLEOTIDE SEQUENCE [LARGE SCALE GENOMIC DNA]</scope>
    <source>
        <strain evidence="11 12">DSM 44339</strain>
    </source>
</reference>
<dbReference type="SUPFAM" id="SSF52402">
    <property type="entry name" value="Adenine nucleotide alpha hydrolases-like"/>
    <property type="match status" value="1"/>
</dbReference>
<dbReference type="InterPro" id="IPR012795">
    <property type="entry name" value="tRNA_Ile_lys_synt_N"/>
</dbReference>
<dbReference type="PANTHER" id="PTHR43033">
    <property type="entry name" value="TRNA(ILE)-LYSIDINE SYNTHASE-RELATED"/>
    <property type="match status" value="1"/>
</dbReference>
<feature type="domain" description="tRNA(Ile)-lysidine synthase substrate-binding" evidence="9">
    <location>
        <begin position="243"/>
        <end position="301"/>
    </location>
</feature>
<feature type="binding site" evidence="7">
    <location>
        <begin position="33"/>
        <end position="38"/>
    </location>
    <ligand>
        <name>ATP</name>
        <dbReference type="ChEBI" id="CHEBI:30616"/>
    </ligand>
</feature>
<dbReference type="PANTHER" id="PTHR43033:SF1">
    <property type="entry name" value="TRNA(ILE)-LYSIDINE SYNTHASE-RELATED"/>
    <property type="match status" value="1"/>
</dbReference>
<evidence type="ECO:0000259" key="8">
    <source>
        <dbReference type="Pfam" id="PF01171"/>
    </source>
</evidence>
<evidence type="ECO:0000313" key="10">
    <source>
        <dbReference type="EMBL" id="BBZ09130.1"/>
    </source>
</evidence>
<evidence type="ECO:0000256" key="7">
    <source>
        <dbReference type="HAMAP-Rule" id="MF_01161"/>
    </source>
</evidence>
<dbReference type="EC" id="6.3.4.19" evidence="7"/>
<dbReference type="InterPro" id="IPR011063">
    <property type="entry name" value="TilS/TtcA_N"/>
</dbReference>
<dbReference type="OrthoDB" id="5244702at2"/>
<reference evidence="10" key="3">
    <citation type="submission" date="2020-02" db="EMBL/GenBank/DDBJ databases">
        <authorList>
            <person name="Matsumoto Y."/>
            <person name="Motooka D."/>
            <person name="Nakamura S."/>
        </authorList>
    </citation>
    <scope>NUCLEOTIDE SEQUENCE</scope>
    <source>
        <strain evidence="10">JCM 12405</strain>
    </source>
</reference>
<dbReference type="InterPro" id="IPR014729">
    <property type="entry name" value="Rossmann-like_a/b/a_fold"/>
</dbReference>
<keyword evidence="2 7" id="KW-0436">Ligase</keyword>
<dbReference type="HAMAP" id="MF_01161">
    <property type="entry name" value="tRNA_Ile_lys_synt"/>
    <property type="match status" value="1"/>
</dbReference>
<evidence type="ECO:0000256" key="1">
    <source>
        <dbReference type="ARBA" id="ARBA00022490"/>
    </source>
</evidence>
<dbReference type="CDD" id="cd01992">
    <property type="entry name" value="TilS_N"/>
    <property type="match status" value="1"/>
</dbReference>
<dbReference type="Gene3D" id="1.20.59.20">
    <property type="match status" value="1"/>
</dbReference>
<name>A0A1X1TII7_9MYCO</name>